<dbReference type="Proteomes" id="UP000315103">
    <property type="component" value="Unassembled WGS sequence"/>
</dbReference>
<dbReference type="GO" id="GO:1990189">
    <property type="term" value="F:protein N-terminal-serine acetyltransferase activity"/>
    <property type="evidence" value="ECO:0007669"/>
    <property type="project" value="TreeGrafter"/>
</dbReference>
<dbReference type="InterPro" id="IPR051908">
    <property type="entry name" value="Ribosomal_N-acetyltransferase"/>
</dbReference>
<dbReference type="SUPFAM" id="SSF55729">
    <property type="entry name" value="Acyl-CoA N-acyltransferases (Nat)"/>
    <property type="match status" value="1"/>
</dbReference>
<dbReference type="RefSeq" id="WP_145286654.1">
    <property type="nucleotide sequence ID" value="NZ_VMSJ01000001.1"/>
</dbReference>
<dbReference type="GO" id="GO:0005737">
    <property type="term" value="C:cytoplasm"/>
    <property type="evidence" value="ECO:0007669"/>
    <property type="project" value="TreeGrafter"/>
</dbReference>
<dbReference type="PANTHER" id="PTHR43441:SF12">
    <property type="entry name" value="RIBOSOMAL N-ACETYLTRANSFERASE YDAF-RELATED"/>
    <property type="match status" value="1"/>
</dbReference>
<evidence type="ECO:0000259" key="1">
    <source>
        <dbReference type="PROSITE" id="PS51186"/>
    </source>
</evidence>
<proteinExistence type="predicted"/>
<keyword evidence="2" id="KW-0808">Transferase</keyword>
<organism evidence="2 3">
    <name type="scientific">Salinicoccus cyprini</name>
    <dbReference type="NCBI Taxonomy" id="2493691"/>
    <lineage>
        <taxon>Bacteria</taxon>
        <taxon>Bacillati</taxon>
        <taxon>Bacillota</taxon>
        <taxon>Bacilli</taxon>
        <taxon>Bacillales</taxon>
        <taxon>Staphylococcaceae</taxon>
        <taxon>Salinicoccus</taxon>
    </lineage>
</organism>
<gene>
    <name evidence="2" type="ORF">FO441_05030</name>
</gene>
<dbReference type="PANTHER" id="PTHR43441">
    <property type="entry name" value="RIBOSOMAL-PROTEIN-SERINE ACETYLTRANSFERASE"/>
    <property type="match status" value="1"/>
</dbReference>
<dbReference type="Pfam" id="PF13302">
    <property type="entry name" value="Acetyltransf_3"/>
    <property type="match status" value="1"/>
</dbReference>
<protein>
    <submittedName>
        <fullName evidence="2">GNAT family N-acetyltransferase</fullName>
    </submittedName>
</protein>
<evidence type="ECO:0000313" key="3">
    <source>
        <dbReference type="Proteomes" id="UP000315103"/>
    </source>
</evidence>
<sequence>MVIIKVDAEIELKAIQQKDYEIVYDAVDQNRSHLRKWLPWVDYMKSAEDYIEIIKAWQEIIDNGTGLQLGIFHKGEFVGMCGYNEIVSLSSRGQIGYWLTKSAQGKGIASRSISHLVSYGFDTLKLNRIEIICGVYNYRSRALPEKLGFVEEGILADYEFLYDHFHDCIMYRQLKREYKG</sequence>
<dbReference type="GO" id="GO:0008999">
    <property type="term" value="F:protein-N-terminal-alanine acetyltransferase activity"/>
    <property type="evidence" value="ECO:0007669"/>
    <property type="project" value="TreeGrafter"/>
</dbReference>
<dbReference type="AlphaFoldDB" id="A0A558AZK0"/>
<dbReference type="InterPro" id="IPR016181">
    <property type="entry name" value="Acyl_CoA_acyltransferase"/>
</dbReference>
<comment type="caution">
    <text evidence="2">The sequence shown here is derived from an EMBL/GenBank/DDBJ whole genome shotgun (WGS) entry which is preliminary data.</text>
</comment>
<dbReference type="InterPro" id="IPR000182">
    <property type="entry name" value="GNAT_dom"/>
</dbReference>
<evidence type="ECO:0000313" key="2">
    <source>
        <dbReference type="EMBL" id="TVT29646.1"/>
    </source>
</evidence>
<dbReference type="PROSITE" id="PS51186">
    <property type="entry name" value="GNAT"/>
    <property type="match status" value="1"/>
</dbReference>
<name>A0A558AZK0_9STAP</name>
<dbReference type="EMBL" id="VMSJ01000001">
    <property type="protein sequence ID" value="TVT29646.1"/>
    <property type="molecule type" value="Genomic_DNA"/>
</dbReference>
<reference evidence="2 3" key="1">
    <citation type="submission" date="2019-07" db="EMBL/GenBank/DDBJ databases">
        <title>Salinicoccus cyprini sp. nov., isolated from gastro-intestinal tract of mirror carp, Cyprinus carpio var. specularis, collected from Gobind Sagar Reservoir, Himachal Pradesh, India.</title>
        <authorList>
            <person name="Talwar C."/>
            <person name="Singh A.K."/>
            <person name="Lal R."/>
            <person name="Negi R.K."/>
        </authorList>
    </citation>
    <scope>NUCLEOTIDE SEQUENCE [LARGE SCALE GENOMIC DNA]</scope>
    <source>
        <strain evidence="2 3">CT19</strain>
    </source>
</reference>
<feature type="domain" description="N-acetyltransferase" evidence="1">
    <location>
        <begin position="10"/>
        <end position="175"/>
    </location>
</feature>
<keyword evidence="3" id="KW-1185">Reference proteome</keyword>
<dbReference type="Gene3D" id="3.40.630.30">
    <property type="match status" value="1"/>
</dbReference>
<dbReference type="OrthoDB" id="9784707at2"/>
<accession>A0A558AZK0</accession>